<accession>A0LCD6</accession>
<evidence type="ECO:0000256" key="3">
    <source>
        <dbReference type="ARBA" id="ARBA00022475"/>
    </source>
</evidence>
<organism evidence="8 9">
    <name type="scientific">Magnetococcus marinus (strain ATCC BAA-1437 / JCM 17883 / MC-1)</name>
    <dbReference type="NCBI Taxonomy" id="156889"/>
    <lineage>
        <taxon>Bacteria</taxon>
        <taxon>Pseudomonadati</taxon>
        <taxon>Pseudomonadota</taxon>
        <taxon>Magnetococcia</taxon>
        <taxon>Magnetococcales</taxon>
        <taxon>Magnetococcaceae</taxon>
        <taxon>Magnetococcus</taxon>
    </lineage>
</organism>
<dbReference type="CDD" id="cd16914">
    <property type="entry name" value="EcfT"/>
    <property type="match status" value="1"/>
</dbReference>
<dbReference type="InterPro" id="IPR051611">
    <property type="entry name" value="ECF_transporter_component"/>
</dbReference>
<comment type="similarity">
    <text evidence="2">Belongs to the CbiQ family.</text>
</comment>
<feature type="transmembrane region" description="Helical" evidence="7">
    <location>
        <begin position="50"/>
        <end position="68"/>
    </location>
</feature>
<reference evidence="9" key="1">
    <citation type="journal article" date="2009" name="Appl. Environ. Microbiol.">
        <title>Complete genome sequence of the chemolithoautotrophic marine magnetotactic coccus strain MC-1.</title>
        <authorList>
            <person name="Schubbe S."/>
            <person name="Williams T.J."/>
            <person name="Xie G."/>
            <person name="Kiss H.E."/>
            <person name="Brettin T.S."/>
            <person name="Martinez D."/>
            <person name="Ross C.A."/>
            <person name="Schuler D."/>
            <person name="Cox B.L."/>
            <person name="Nealson K.H."/>
            <person name="Bazylinski D.A."/>
        </authorList>
    </citation>
    <scope>NUCLEOTIDE SEQUENCE [LARGE SCALE GENOMIC DNA]</scope>
    <source>
        <strain evidence="9">ATCC BAA-1437 / JCM 17883 / MC-1</strain>
    </source>
</reference>
<evidence type="ECO:0000256" key="4">
    <source>
        <dbReference type="ARBA" id="ARBA00022692"/>
    </source>
</evidence>
<dbReference type="Proteomes" id="UP000002586">
    <property type="component" value="Chromosome"/>
</dbReference>
<dbReference type="GO" id="GO:0006824">
    <property type="term" value="P:cobalt ion transport"/>
    <property type="evidence" value="ECO:0007669"/>
    <property type="project" value="InterPro"/>
</dbReference>
<protein>
    <submittedName>
        <fullName evidence="8">Cobalt ABC transporter, inner membrane subunit CbiQ</fullName>
    </submittedName>
</protein>
<evidence type="ECO:0000256" key="5">
    <source>
        <dbReference type="ARBA" id="ARBA00022989"/>
    </source>
</evidence>
<evidence type="ECO:0000256" key="7">
    <source>
        <dbReference type="SAM" id="Phobius"/>
    </source>
</evidence>
<evidence type="ECO:0000256" key="6">
    <source>
        <dbReference type="ARBA" id="ARBA00023136"/>
    </source>
</evidence>
<feature type="transmembrane region" description="Helical" evidence="7">
    <location>
        <begin position="228"/>
        <end position="252"/>
    </location>
</feature>
<evidence type="ECO:0000256" key="1">
    <source>
        <dbReference type="ARBA" id="ARBA00004651"/>
    </source>
</evidence>
<keyword evidence="3" id="KW-1003">Cell membrane</keyword>
<sequence>MSHTVAPVRTAALAALPQASWLHRIDPRLRIVCALLFALVQVALHELEPLGAGVAMGLAMVLMARLPWRTIIKRTLGVDLFVVFLLVMLPFSVAGELWFSVGPWQASWQGLQQAAEIGLKAVGVMLMLLALVGTQEPHQLGHALHRLGVPDKLVLILLFTARYLEVLRMEYGRLRIAMKCRGFQPRSNGHTWRSFGYLFGMLLVRSLERSERIYAAMKCRGFTGHFYVLSPMGLGRGDGLFGLCFGLLLLVLGGW</sequence>
<feature type="transmembrane region" description="Helical" evidence="7">
    <location>
        <begin position="80"/>
        <end position="101"/>
    </location>
</feature>
<name>A0LCD6_MAGMM</name>
<evidence type="ECO:0000313" key="8">
    <source>
        <dbReference type="EMBL" id="ABK45629.1"/>
    </source>
</evidence>
<keyword evidence="6 7" id="KW-0472">Membrane</keyword>
<dbReference type="InterPro" id="IPR012809">
    <property type="entry name" value="ECF_CbiQ"/>
</dbReference>
<dbReference type="eggNOG" id="COG0619">
    <property type="taxonomic scope" value="Bacteria"/>
</dbReference>
<dbReference type="AlphaFoldDB" id="A0LCD6"/>
<evidence type="ECO:0000256" key="2">
    <source>
        <dbReference type="ARBA" id="ARBA00008564"/>
    </source>
</evidence>
<gene>
    <name evidence="8" type="ordered locus">Mmc1_3139</name>
</gene>
<feature type="transmembrane region" description="Helical" evidence="7">
    <location>
        <begin position="27"/>
        <end position="44"/>
    </location>
</feature>
<dbReference type="NCBIfam" id="TIGR02454">
    <property type="entry name" value="ECF_T_CbiQ"/>
    <property type="match status" value="1"/>
</dbReference>
<dbReference type="InterPro" id="IPR003339">
    <property type="entry name" value="ABC/ECF_trnsptr_transmembrane"/>
</dbReference>
<comment type="subcellular location">
    <subcellularLocation>
        <location evidence="1">Cell membrane</location>
        <topology evidence="1">Multi-pass membrane protein</topology>
    </subcellularLocation>
</comment>
<dbReference type="KEGG" id="mgm:Mmc1_3139"/>
<proteinExistence type="inferred from homology"/>
<dbReference type="GO" id="GO:0043190">
    <property type="term" value="C:ATP-binding cassette (ABC) transporter complex"/>
    <property type="evidence" value="ECO:0007669"/>
    <property type="project" value="InterPro"/>
</dbReference>
<dbReference type="PANTHER" id="PTHR34857">
    <property type="entry name" value="SLL0384 PROTEIN"/>
    <property type="match status" value="1"/>
</dbReference>
<dbReference type="Pfam" id="PF02361">
    <property type="entry name" value="CbiQ"/>
    <property type="match status" value="1"/>
</dbReference>
<keyword evidence="4 7" id="KW-0812">Transmembrane</keyword>
<dbReference type="PANTHER" id="PTHR34857:SF2">
    <property type="entry name" value="SLL0384 PROTEIN"/>
    <property type="match status" value="1"/>
</dbReference>
<reference evidence="8 9" key="2">
    <citation type="journal article" date="2012" name="Int. J. Syst. Evol. Microbiol.">
        <title>Magnetococcus marinus gen. nov., sp. nov., a marine, magnetotactic bacterium that represents a novel lineage (Magnetococcaceae fam. nov.; Magnetococcales ord. nov.) at the base of the Alphaproteobacteria.</title>
        <authorList>
            <person name="Bazylinski D.A."/>
            <person name="Williams T.J."/>
            <person name="Lefevre C.T."/>
            <person name="Berg R.J."/>
            <person name="Zhang C.L."/>
            <person name="Bowser S.S."/>
            <person name="Dean A.J."/>
            <person name="Beveridge T.J."/>
        </authorList>
    </citation>
    <scope>NUCLEOTIDE SEQUENCE [LARGE SCALE GENOMIC DNA]</scope>
    <source>
        <strain evidence="9">ATCC BAA-1437 / JCM 17883 / MC-1</strain>
    </source>
</reference>
<keyword evidence="9" id="KW-1185">Reference proteome</keyword>
<dbReference type="HOGENOM" id="CLU_056469_1_3_5"/>
<evidence type="ECO:0000313" key="9">
    <source>
        <dbReference type="Proteomes" id="UP000002586"/>
    </source>
</evidence>
<dbReference type="EMBL" id="CP000471">
    <property type="protein sequence ID" value="ABK45629.1"/>
    <property type="molecule type" value="Genomic_DNA"/>
</dbReference>
<dbReference type="RefSeq" id="WP_011714692.1">
    <property type="nucleotide sequence ID" value="NC_008576.1"/>
</dbReference>
<dbReference type="STRING" id="156889.Mmc1_3139"/>
<keyword evidence="5 7" id="KW-1133">Transmembrane helix</keyword>